<comment type="caution">
    <text evidence="2">The sequence shown here is derived from an EMBL/GenBank/DDBJ whole genome shotgun (WGS) entry which is preliminary data.</text>
</comment>
<organism evidence="2 3">
    <name type="scientific">Candidatus Methylacidithermus pantelleriae</name>
    <dbReference type="NCBI Taxonomy" id="2744239"/>
    <lineage>
        <taxon>Bacteria</taxon>
        <taxon>Pseudomonadati</taxon>
        <taxon>Verrucomicrobiota</taxon>
        <taxon>Methylacidiphilae</taxon>
        <taxon>Methylacidiphilales</taxon>
        <taxon>Methylacidiphilaceae</taxon>
        <taxon>Candidatus Methylacidithermus</taxon>
    </lineage>
</organism>
<evidence type="ECO:0000313" key="3">
    <source>
        <dbReference type="Proteomes" id="UP000663859"/>
    </source>
</evidence>
<feature type="transmembrane region" description="Helical" evidence="1">
    <location>
        <begin position="17"/>
        <end position="38"/>
    </location>
</feature>
<accession>A0A8J2BMU4</accession>
<keyword evidence="1" id="KW-0812">Transmembrane</keyword>
<evidence type="ECO:0000313" key="2">
    <source>
        <dbReference type="EMBL" id="CAF0693973.1"/>
    </source>
</evidence>
<reference evidence="2" key="1">
    <citation type="submission" date="2021-02" db="EMBL/GenBank/DDBJ databases">
        <authorList>
            <person name="Cremers G."/>
            <person name="Picone N."/>
        </authorList>
    </citation>
    <scope>NUCLEOTIDE SEQUENCE</scope>
    <source>
        <strain evidence="2">PQ17</strain>
    </source>
</reference>
<name>A0A8J2BMU4_9BACT</name>
<dbReference type="EMBL" id="CAJNOB010000007">
    <property type="protein sequence ID" value="CAF0693973.1"/>
    <property type="molecule type" value="Genomic_DNA"/>
</dbReference>
<dbReference type="Proteomes" id="UP000663859">
    <property type="component" value="Unassembled WGS sequence"/>
</dbReference>
<keyword evidence="3" id="KW-1185">Reference proteome</keyword>
<evidence type="ECO:0000256" key="1">
    <source>
        <dbReference type="SAM" id="Phobius"/>
    </source>
</evidence>
<sequence>MGALRAYEKDGSEQDRLTMGAVVLALLLGTARKFLLFLRRAFLFPNHRQGLDSFSGFPWVAPRLRRQAPQAETGKRR</sequence>
<keyword evidence="1" id="KW-0472">Membrane</keyword>
<gene>
    <name evidence="2" type="ORF">MPNT_150035</name>
</gene>
<protein>
    <submittedName>
        <fullName evidence="2">Uncharacterized protein</fullName>
    </submittedName>
</protein>
<proteinExistence type="predicted"/>
<dbReference type="AlphaFoldDB" id="A0A8J2BMU4"/>
<keyword evidence="1" id="KW-1133">Transmembrane helix</keyword>